<organism evidence="2 3">
    <name type="scientific">Promicromonospora thailandica</name>
    <dbReference type="NCBI Taxonomy" id="765201"/>
    <lineage>
        <taxon>Bacteria</taxon>
        <taxon>Bacillati</taxon>
        <taxon>Actinomycetota</taxon>
        <taxon>Actinomycetes</taxon>
        <taxon>Micrococcales</taxon>
        <taxon>Promicromonosporaceae</taxon>
        <taxon>Promicromonospora</taxon>
    </lineage>
</organism>
<sequence length="786" mass="83920">MSQITDLTTLQRAIWENDQRPRGTAQAVAAESILDEARALGPEAEVKALLHLVHAYEFSADRHKMLVPFARALRLWDQDPSVFDSYGTHSLFWMFKWMTSGLVDLPQVPLAAIEDTLADMEKRYRVAGHTERAVRMSEFVVADHVGDHARARKAFDGWLTAARGDMADCHACEIAAQGGYYSRTGDDARAMEHWAPVLGGELTCAEEPHRTLARSLLPLVRLGRIDEARTNHLRGYPMVKGSESMQPSVARHIEFCALTGNEARGLELLADTPAYFEATGDPDSRLSFFTVTGLLMDRLVALGHGDLPVPGPADRSWTAAELAGRARSEALALAGRFDARNGTTAVSEEVQARLDARPLVDRLPLGLRMALAVARDAGPGEEAGPEAPAPAGAAPDGDTASDDTADGEAAGGSAESLGDPDDAMPADVRAALDRYEHAREAGDLHEMRAGMSEAIDRAGDAAAPSWRAGAHLQLSEVLAADEDVPGALHHAYEAVAWADLADPRFAVVARTRLGAHLMAGGRHDEAAPVLEQALSDLDPSPEVHGEGNLVQVRWWLGECAAGRHEPAEAARHWLAAAQVAQRWPDQTDHAVLATLAAEALERAGEGSSAELAYARAAELWAGVGDTPRLVRASRAWAWAVRDRDPAEAGRIMTSATQACEAALAGPAGAAGDELAELRLLLAETLDQHARVIAEEDEDTGRFGGLYEGALAEASALASRAETLLRESADVARWCRSALLAAELAVETGDATAGLELVAVVEARIEGDDELGGFRGHAGWIREQTSA</sequence>
<protein>
    <submittedName>
        <fullName evidence="2">Tetratricopeptide repeat</fullName>
    </submittedName>
</protein>
<comment type="caution">
    <text evidence="2">The sequence shown here is derived from an EMBL/GenBank/DDBJ whole genome shotgun (WGS) entry which is preliminary data.</text>
</comment>
<dbReference type="AlphaFoldDB" id="A0A9X2JTW6"/>
<dbReference type="InterPro" id="IPR011990">
    <property type="entry name" value="TPR-like_helical_dom_sf"/>
</dbReference>
<feature type="region of interest" description="Disordered" evidence="1">
    <location>
        <begin position="376"/>
        <end position="424"/>
    </location>
</feature>
<gene>
    <name evidence="2" type="ORF">APR03_001216</name>
</gene>
<evidence type="ECO:0000313" key="3">
    <source>
        <dbReference type="Proteomes" id="UP001139493"/>
    </source>
</evidence>
<accession>A0A9X2JTW6</accession>
<evidence type="ECO:0000256" key="1">
    <source>
        <dbReference type="SAM" id="MobiDB-lite"/>
    </source>
</evidence>
<dbReference type="Proteomes" id="UP001139493">
    <property type="component" value="Unassembled WGS sequence"/>
</dbReference>
<evidence type="ECO:0000313" key="2">
    <source>
        <dbReference type="EMBL" id="MCP2263880.1"/>
    </source>
</evidence>
<reference evidence="2" key="1">
    <citation type="submission" date="2022-06" db="EMBL/GenBank/DDBJ databases">
        <title>Genomic Encyclopedia of Archaeal and Bacterial Type Strains, Phase II (KMG-II): from individual species to whole genera.</title>
        <authorList>
            <person name="Goeker M."/>
        </authorList>
    </citation>
    <scope>NUCLEOTIDE SEQUENCE</scope>
    <source>
        <strain evidence="2">DSM 26652</strain>
    </source>
</reference>
<dbReference type="SUPFAM" id="SSF48452">
    <property type="entry name" value="TPR-like"/>
    <property type="match status" value="1"/>
</dbReference>
<proteinExistence type="predicted"/>
<feature type="compositionally biased region" description="Low complexity" evidence="1">
    <location>
        <begin position="380"/>
        <end position="398"/>
    </location>
</feature>
<dbReference type="RefSeq" id="WP_253833683.1">
    <property type="nucleotide sequence ID" value="NZ_JAMTCS010000003.1"/>
</dbReference>
<dbReference type="Gene3D" id="1.25.40.10">
    <property type="entry name" value="Tetratricopeptide repeat domain"/>
    <property type="match status" value="1"/>
</dbReference>
<name>A0A9X2JTW6_9MICO</name>
<dbReference type="EMBL" id="JAMTCS010000003">
    <property type="protein sequence ID" value="MCP2263880.1"/>
    <property type="molecule type" value="Genomic_DNA"/>
</dbReference>
<keyword evidence="3" id="KW-1185">Reference proteome</keyword>